<evidence type="ECO:0000313" key="3">
    <source>
        <dbReference type="Proteomes" id="UP000198512"/>
    </source>
</evidence>
<keyword evidence="1" id="KW-0812">Transmembrane</keyword>
<evidence type="ECO:0000313" key="2">
    <source>
        <dbReference type="EMBL" id="SEQ32018.1"/>
    </source>
</evidence>
<accession>A0ABY1B9S2</accession>
<proteinExistence type="predicted"/>
<feature type="transmembrane region" description="Helical" evidence="1">
    <location>
        <begin position="318"/>
        <end position="340"/>
    </location>
</feature>
<protein>
    <recommendedName>
        <fullName evidence="4">O-Antigen ligase</fullName>
    </recommendedName>
</protein>
<sequence>MSIVSDFSWHSKATYFTLACLCLLSLNPFIIWSFSVEIRAAVLLSLLVMLVLKCKFSVVNIMIGSLLGSCTFLYFYLFGNSFLGCMYSAAFIFLLLQYDAHLLSKTFTLFKYFFVFSLIPGGLLWVYHHITGDYQAFSVGSIEPLMSEVKSEKNQLYTVYPLSIVLDHMLVGSGYRLFGVYDEPGVVGTFSALFLAADKFNFKKIENLLIFVFGVISFSLAFYVLVAISCLMYSFKKPFFFLCALISLISIPFFAQFEIFEQRVLSRFEVTANGISGDNRSSVNLDNEFDKWMSSSARPLILGEADYEKTGDSSWKQIPLRVGLLGTLFFFIILGAVFFFHVRKIDYYGLVFLLIFFASIYQRPNVITPAYLIIFLFPFLNYIRCTTFSEKET</sequence>
<dbReference type="EMBL" id="FOFP01000005">
    <property type="protein sequence ID" value="SEQ32018.1"/>
    <property type="molecule type" value="Genomic_DNA"/>
</dbReference>
<feature type="transmembrane region" description="Helical" evidence="1">
    <location>
        <begin position="108"/>
        <end position="127"/>
    </location>
</feature>
<feature type="transmembrane region" description="Helical" evidence="1">
    <location>
        <begin position="41"/>
        <end position="67"/>
    </location>
</feature>
<feature type="transmembrane region" description="Helical" evidence="1">
    <location>
        <begin position="367"/>
        <end position="383"/>
    </location>
</feature>
<gene>
    <name evidence="2" type="ORF">SAMN05216600_10527</name>
</gene>
<keyword evidence="1" id="KW-1133">Transmembrane helix</keyword>
<feature type="transmembrane region" description="Helical" evidence="1">
    <location>
        <begin position="15"/>
        <end position="34"/>
    </location>
</feature>
<organism evidence="2 3">
    <name type="scientific">Pseudomonas cuatrocienegasensis</name>
    <dbReference type="NCBI Taxonomy" id="543360"/>
    <lineage>
        <taxon>Bacteria</taxon>
        <taxon>Pseudomonadati</taxon>
        <taxon>Pseudomonadota</taxon>
        <taxon>Gammaproteobacteria</taxon>
        <taxon>Pseudomonadales</taxon>
        <taxon>Pseudomonadaceae</taxon>
        <taxon>Pseudomonas</taxon>
    </lineage>
</organism>
<keyword evidence="1" id="KW-0472">Membrane</keyword>
<evidence type="ECO:0008006" key="4">
    <source>
        <dbReference type="Google" id="ProtNLM"/>
    </source>
</evidence>
<dbReference type="Proteomes" id="UP000198512">
    <property type="component" value="Unassembled WGS sequence"/>
</dbReference>
<evidence type="ECO:0000256" key="1">
    <source>
        <dbReference type="SAM" id="Phobius"/>
    </source>
</evidence>
<dbReference type="RefSeq" id="WP_139133812.1">
    <property type="nucleotide sequence ID" value="NZ_FOFP01000005.1"/>
</dbReference>
<feature type="transmembrane region" description="Helical" evidence="1">
    <location>
        <begin position="73"/>
        <end position="96"/>
    </location>
</feature>
<reference evidence="2 3" key="1">
    <citation type="submission" date="2016-10" db="EMBL/GenBank/DDBJ databases">
        <authorList>
            <person name="Varghese N."/>
            <person name="Submissions S."/>
        </authorList>
    </citation>
    <scope>NUCLEOTIDE SEQUENCE [LARGE SCALE GENOMIC DNA]</scope>
    <source>
        <strain evidence="2 3">CIP 109853</strain>
    </source>
</reference>
<keyword evidence="3" id="KW-1185">Reference proteome</keyword>
<feature type="transmembrane region" description="Helical" evidence="1">
    <location>
        <begin position="208"/>
        <end position="232"/>
    </location>
</feature>
<name>A0ABY1B9S2_9PSED</name>
<feature type="transmembrane region" description="Helical" evidence="1">
    <location>
        <begin position="345"/>
        <end position="361"/>
    </location>
</feature>
<comment type="caution">
    <text evidence="2">The sequence shown here is derived from an EMBL/GenBank/DDBJ whole genome shotgun (WGS) entry which is preliminary data.</text>
</comment>
<feature type="transmembrane region" description="Helical" evidence="1">
    <location>
        <begin position="239"/>
        <end position="257"/>
    </location>
</feature>